<dbReference type="Pfam" id="PF03640">
    <property type="entry name" value="Lipoprotein_15"/>
    <property type="match status" value="2"/>
</dbReference>
<dbReference type="PANTHER" id="PTHR39335">
    <property type="entry name" value="BLL4220 PROTEIN"/>
    <property type="match status" value="1"/>
</dbReference>
<dbReference type="GO" id="GO:0043448">
    <property type="term" value="P:alkane catabolic process"/>
    <property type="evidence" value="ECO:0007669"/>
    <property type="project" value="TreeGrafter"/>
</dbReference>
<protein>
    <submittedName>
        <fullName evidence="2">Putative lipoprotein with Yx(FWY)xxD motif</fullName>
    </submittedName>
</protein>
<dbReference type="EMBL" id="SNVV01000025">
    <property type="protein sequence ID" value="TDN46782.1"/>
    <property type="molecule type" value="Genomic_DNA"/>
</dbReference>
<dbReference type="InterPro" id="IPR005297">
    <property type="entry name" value="Lipoprotein_repeat"/>
</dbReference>
<organism evidence="2 3">
    <name type="scientific">Azoarcus indigens</name>
    <dbReference type="NCBI Taxonomy" id="29545"/>
    <lineage>
        <taxon>Bacteria</taxon>
        <taxon>Pseudomonadati</taxon>
        <taxon>Pseudomonadota</taxon>
        <taxon>Betaproteobacteria</taxon>
        <taxon>Rhodocyclales</taxon>
        <taxon>Zoogloeaceae</taxon>
        <taxon>Azoarcus</taxon>
    </lineage>
</organism>
<accession>A0A4V3BLH8</accession>
<gene>
    <name evidence="2" type="ORF">C7389_12524</name>
</gene>
<dbReference type="PROSITE" id="PS51257">
    <property type="entry name" value="PROKAR_LIPOPROTEIN"/>
    <property type="match status" value="1"/>
</dbReference>
<evidence type="ECO:0000256" key="1">
    <source>
        <dbReference type="SAM" id="MobiDB-lite"/>
    </source>
</evidence>
<evidence type="ECO:0000313" key="2">
    <source>
        <dbReference type="EMBL" id="TDN46782.1"/>
    </source>
</evidence>
<keyword evidence="2" id="KW-0449">Lipoprotein</keyword>
<feature type="region of interest" description="Disordered" evidence="1">
    <location>
        <begin position="118"/>
        <end position="138"/>
    </location>
</feature>
<reference evidence="2 3" key="1">
    <citation type="submission" date="2019-03" db="EMBL/GenBank/DDBJ databases">
        <title>Genomic Encyclopedia of Type Strains, Phase IV (KMG-IV): sequencing the most valuable type-strain genomes for metagenomic binning, comparative biology and taxonomic classification.</title>
        <authorList>
            <person name="Goeker M."/>
        </authorList>
    </citation>
    <scope>NUCLEOTIDE SEQUENCE [LARGE SCALE GENOMIC DNA]</scope>
    <source>
        <strain evidence="2 3">DSM 12121</strain>
    </source>
</reference>
<proteinExistence type="predicted"/>
<dbReference type="AlphaFoldDB" id="A0A4V3BLH8"/>
<dbReference type="Proteomes" id="UP000295129">
    <property type="component" value="Unassembled WGS sequence"/>
</dbReference>
<dbReference type="PANTHER" id="PTHR39335:SF1">
    <property type="entry name" value="BLL4220 PROTEIN"/>
    <property type="match status" value="1"/>
</dbReference>
<comment type="caution">
    <text evidence="2">The sequence shown here is derived from an EMBL/GenBank/DDBJ whole genome shotgun (WGS) entry which is preliminary data.</text>
</comment>
<dbReference type="OrthoDB" id="9800666at2"/>
<evidence type="ECO:0000313" key="3">
    <source>
        <dbReference type="Proteomes" id="UP000295129"/>
    </source>
</evidence>
<name>A0A4V3BLH8_9RHOO</name>
<sequence length="138" mass="14958">MSPTRSLLLTTSLALLAGCSSMHEQHHGSGMHDAMHAAPASARDGVLVTADGMSLYTFDRDPADASKSACNGQCAMNWPPLMAPASAMARDDWKPVTRDDGSRQWAYKGKPLYRWVKDQKPGDRTGDGAMGVWRLARP</sequence>
<dbReference type="RefSeq" id="WP_133594621.1">
    <property type="nucleotide sequence ID" value="NZ_SNVV01000025.1"/>
</dbReference>
<keyword evidence="3" id="KW-1185">Reference proteome</keyword>